<keyword evidence="2" id="KW-0808">Transferase</keyword>
<dbReference type="InterPro" id="IPR044992">
    <property type="entry name" value="ChyE-like"/>
</dbReference>
<dbReference type="Gene3D" id="3.40.50.880">
    <property type="match status" value="1"/>
</dbReference>
<reference evidence="2 3" key="2">
    <citation type="submission" date="2019-02" db="EMBL/GenBank/DDBJ databases">
        <title>'Lichenibacterium ramalinii' gen. nov. sp. nov., 'Lichenibacterium minor' gen. nov. sp. nov.</title>
        <authorList>
            <person name="Pankratov T."/>
        </authorList>
    </citation>
    <scope>NUCLEOTIDE SEQUENCE [LARGE SCALE GENOMIC DNA]</scope>
    <source>
        <strain evidence="2 3">RmlP026</strain>
    </source>
</reference>
<evidence type="ECO:0000313" key="3">
    <source>
        <dbReference type="Proteomes" id="UP000290759"/>
    </source>
</evidence>
<dbReference type="PANTHER" id="PTHR42695">
    <property type="entry name" value="GLUTAMINE AMIDOTRANSFERASE YLR126C-RELATED"/>
    <property type="match status" value="1"/>
</dbReference>
<gene>
    <name evidence="2" type="ORF">D3273_25470</name>
</gene>
<evidence type="ECO:0000313" key="2">
    <source>
        <dbReference type="EMBL" id="RYC29159.1"/>
    </source>
</evidence>
<dbReference type="Proteomes" id="UP000290759">
    <property type="component" value="Unassembled WGS sequence"/>
</dbReference>
<dbReference type="InterPro" id="IPR017926">
    <property type="entry name" value="GATASE"/>
</dbReference>
<dbReference type="PANTHER" id="PTHR42695:SF5">
    <property type="entry name" value="GLUTAMINE AMIDOTRANSFERASE YLR126C-RELATED"/>
    <property type="match status" value="1"/>
</dbReference>
<dbReference type="SUPFAM" id="SSF52317">
    <property type="entry name" value="Class I glutamine amidotransferase-like"/>
    <property type="match status" value="1"/>
</dbReference>
<name>A0A4Q2TYH3_9HYPH</name>
<dbReference type="Pfam" id="PF00117">
    <property type="entry name" value="GATase"/>
    <property type="match status" value="1"/>
</dbReference>
<dbReference type="GO" id="GO:0016740">
    <property type="term" value="F:transferase activity"/>
    <property type="evidence" value="ECO:0007669"/>
    <property type="project" value="UniProtKB-KW"/>
</dbReference>
<dbReference type="InterPro" id="IPR029062">
    <property type="entry name" value="Class_I_gatase-like"/>
</dbReference>
<dbReference type="CDD" id="cd01741">
    <property type="entry name" value="GATase1_1"/>
    <property type="match status" value="1"/>
</dbReference>
<evidence type="ECO:0000259" key="1">
    <source>
        <dbReference type="Pfam" id="PF00117"/>
    </source>
</evidence>
<keyword evidence="3" id="KW-1185">Reference proteome</keyword>
<reference evidence="2 3" key="1">
    <citation type="submission" date="2018-12" db="EMBL/GenBank/DDBJ databases">
        <authorList>
            <person name="Grouzdev D.S."/>
            <person name="Krutkina M.S."/>
        </authorList>
    </citation>
    <scope>NUCLEOTIDE SEQUENCE [LARGE SCALE GENOMIC DNA]</scope>
    <source>
        <strain evidence="2 3">RmlP026</strain>
    </source>
</reference>
<dbReference type="EMBL" id="QYBB01000066">
    <property type="protein sequence ID" value="RYC29159.1"/>
    <property type="molecule type" value="Genomic_DNA"/>
</dbReference>
<keyword evidence="2" id="KW-0315">Glutamine amidotransferase</keyword>
<organism evidence="2 3">
    <name type="scientific">Lichenibacterium minor</name>
    <dbReference type="NCBI Taxonomy" id="2316528"/>
    <lineage>
        <taxon>Bacteria</taxon>
        <taxon>Pseudomonadati</taxon>
        <taxon>Pseudomonadota</taxon>
        <taxon>Alphaproteobacteria</taxon>
        <taxon>Hyphomicrobiales</taxon>
        <taxon>Lichenihabitantaceae</taxon>
        <taxon>Lichenibacterium</taxon>
    </lineage>
</organism>
<sequence length="254" mass="27264">MDALRALAPDARFDIFRPGEPGRLPQALDAYDGVFLSGSPLHVYHDNHEVRANVDFMRAVFDAGVPSFGSCAGLHIAVAAAGGTVRRNPDGHEVGLARRIAPTPEGARHPLLEGRPAAFDAPAVHGDEVEALPPEGATRLAGNAASPVQAAEIRCGAGTFWGVQYHPELPLDQLAQAIRRQKEGLVERGLARSEADVEAQAGLFEALGREPDRLDVAWRLGVDREVAEGARRSTELRNALRHLVEPARARRGRG</sequence>
<feature type="domain" description="Glutamine amidotransferase" evidence="1">
    <location>
        <begin position="28"/>
        <end position="172"/>
    </location>
</feature>
<dbReference type="GO" id="GO:0005829">
    <property type="term" value="C:cytosol"/>
    <property type="evidence" value="ECO:0007669"/>
    <property type="project" value="TreeGrafter"/>
</dbReference>
<dbReference type="OrthoDB" id="9813383at2"/>
<accession>A0A4Q2TYH3</accession>
<dbReference type="AlphaFoldDB" id="A0A4Q2TYH3"/>
<proteinExistence type="predicted"/>
<protein>
    <submittedName>
        <fullName evidence="2">Type 1 glutamine amidotransferase</fullName>
    </submittedName>
</protein>
<dbReference type="PROSITE" id="PS51273">
    <property type="entry name" value="GATASE_TYPE_1"/>
    <property type="match status" value="1"/>
</dbReference>
<comment type="caution">
    <text evidence="2">The sequence shown here is derived from an EMBL/GenBank/DDBJ whole genome shotgun (WGS) entry which is preliminary data.</text>
</comment>